<feature type="region of interest" description="Disordered" evidence="1">
    <location>
        <begin position="1"/>
        <end position="58"/>
    </location>
</feature>
<gene>
    <name evidence="2" type="ORF">THAOC_13205</name>
</gene>
<organism evidence="2 3">
    <name type="scientific">Thalassiosira oceanica</name>
    <name type="common">Marine diatom</name>
    <dbReference type="NCBI Taxonomy" id="159749"/>
    <lineage>
        <taxon>Eukaryota</taxon>
        <taxon>Sar</taxon>
        <taxon>Stramenopiles</taxon>
        <taxon>Ochrophyta</taxon>
        <taxon>Bacillariophyta</taxon>
        <taxon>Coscinodiscophyceae</taxon>
        <taxon>Thalassiosirophycidae</taxon>
        <taxon>Thalassiosirales</taxon>
        <taxon>Thalassiosiraceae</taxon>
        <taxon>Thalassiosira</taxon>
    </lineage>
</organism>
<evidence type="ECO:0000313" key="3">
    <source>
        <dbReference type="Proteomes" id="UP000266841"/>
    </source>
</evidence>
<protein>
    <submittedName>
        <fullName evidence="2">Uncharacterized protein</fullName>
    </submittedName>
</protein>
<comment type="caution">
    <text evidence="2">The sequence shown here is derived from an EMBL/GenBank/DDBJ whole genome shotgun (WGS) entry which is preliminary data.</text>
</comment>
<feature type="compositionally biased region" description="Basic and acidic residues" evidence="1">
    <location>
        <begin position="11"/>
        <end position="28"/>
    </location>
</feature>
<feature type="non-terminal residue" evidence="2">
    <location>
        <position position="90"/>
    </location>
</feature>
<dbReference type="EMBL" id="AGNL01015392">
    <property type="protein sequence ID" value="EJK65895.1"/>
    <property type="molecule type" value="Genomic_DNA"/>
</dbReference>
<dbReference type="Proteomes" id="UP000266841">
    <property type="component" value="Unassembled WGS sequence"/>
</dbReference>
<sequence length="90" mass="9706">MTNVHGGTMTEFHESRADSGGRMNEVHAARTRSTRTKTDGVWGVGNLASVGHGGKTDAKVVKDADETEAVQKGGVFELEREETMDSQLDE</sequence>
<keyword evidence="3" id="KW-1185">Reference proteome</keyword>
<feature type="region of interest" description="Disordered" evidence="1">
    <location>
        <begin position="71"/>
        <end position="90"/>
    </location>
</feature>
<accession>K0SKN9</accession>
<dbReference type="AlphaFoldDB" id="K0SKN9"/>
<proteinExistence type="predicted"/>
<evidence type="ECO:0000256" key="1">
    <source>
        <dbReference type="SAM" id="MobiDB-lite"/>
    </source>
</evidence>
<evidence type="ECO:0000313" key="2">
    <source>
        <dbReference type="EMBL" id="EJK65895.1"/>
    </source>
</evidence>
<name>K0SKN9_THAOC</name>
<reference evidence="2 3" key="1">
    <citation type="journal article" date="2012" name="Genome Biol.">
        <title>Genome and low-iron response of an oceanic diatom adapted to chronic iron limitation.</title>
        <authorList>
            <person name="Lommer M."/>
            <person name="Specht M."/>
            <person name="Roy A.S."/>
            <person name="Kraemer L."/>
            <person name="Andreson R."/>
            <person name="Gutowska M.A."/>
            <person name="Wolf J."/>
            <person name="Bergner S.V."/>
            <person name="Schilhabel M.B."/>
            <person name="Klostermeier U.C."/>
            <person name="Beiko R.G."/>
            <person name="Rosenstiel P."/>
            <person name="Hippler M."/>
            <person name="Laroche J."/>
        </authorList>
    </citation>
    <scope>NUCLEOTIDE SEQUENCE [LARGE SCALE GENOMIC DNA]</scope>
    <source>
        <strain evidence="2 3">CCMP1005</strain>
    </source>
</reference>